<protein>
    <recommendedName>
        <fullName evidence="1">Nif11 domain-containing protein</fullName>
    </recommendedName>
</protein>
<evidence type="ECO:0000259" key="1">
    <source>
        <dbReference type="Pfam" id="PF07862"/>
    </source>
</evidence>
<name>B8HRE0_CYAP4</name>
<reference evidence="2" key="1">
    <citation type="submission" date="2009-01" db="EMBL/GenBank/DDBJ databases">
        <title>Complete sequence of chromosome Cyanothece sp. PCC 7425.</title>
        <authorList>
            <consortium name="US DOE Joint Genome Institute"/>
            <person name="Lucas S."/>
            <person name="Copeland A."/>
            <person name="Lapidus A."/>
            <person name="Glavina del Rio T."/>
            <person name="Dalin E."/>
            <person name="Tice H."/>
            <person name="Bruce D."/>
            <person name="Goodwin L."/>
            <person name="Pitluck S."/>
            <person name="Sims D."/>
            <person name="Meineke L."/>
            <person name="Brettin T."/>
            <person name="Detter J.C."/>
            <person name="Han C."/>
            <person name="Larimer F."/>
            <person name="Land M."/>
            <person name="Hauser L."/>
            <person name="Kyrpides N."/>
            <person name="Ovchinnikova G."/>
            <person name="Liberton M."/>
            <person name="Stoeckel J."/>
            <person name="Banerjee A."/>
            <person name="Singh A."/>
            <person name="Page L."/>
            <person name="Sato H."/>
            <person name="Zhao L."/>
            <person name="Sherman L."/>
            <person name="Pakrasi H."/>
            <person name="Richardson P."/>
        </authorList>
    </citation>
    <scope>NUCLEOTIDE SEQUENCE</scope>
    <source>
        <strain evidence="2">PCC 7425</strain>
    </source>
</reference>
<organism evidence="2">
    <name type="scientific">Cyanothece sp. (strain PCC 7425 / ATCC 29141)</name>
    <dbReference type="NCBI Taxonomy" id="395961"/>
    <lineage>
        <taxon>Bacteria</taxon>
        <taxon>Bacillati</taxon>
        <taxon>Cyanobacteriota</taxon>
        <taxon>Cyanophyceae</taxon>
        <taxon>Gomontiellales</taxon>
        <taxon>Cyanothecaceae</taxon>
        <taxon>Cyanothece</taxon>
    </lineage>
</organism>
<dbReference type="AlphaFoldDB" id="B8HRE0"/>
<dbReference type="InterPro" id="IPR012903">
    <property type="entry name" value="Nif11"/>
</dbReference>
<sequence length="116" mass="12689">MSQESAIQFFNALAEDQNLQGSLNGLLVSIAPDAVVKFAKENGYEFTSEELTAILQNSEEVSPELLDLASGGKMSSFIRHDYGGFFGRVQTFNQSKQAENSETGSAVDIFRTLTQE</sequence>
<dbReference type="NCBIfam" id="TIGR03798">
    <property type="entry name" value="leader_Nif11"/>
    <property type="match status" value="1"/>
</dbReference>
<dbReference type="EMBL" id="CP001344">
    <property type="protein sequence ID" value="ACL44128.1"/>
    <property type="molecule type" value="Genomic_DNA"/>
</dbReference>
<feature type="domain" description="Nif11" evidence="1">
    <location>
        <begin position="1"/>
        <end position="51"/>
    </location>
</feature>
<evidence type="ECO:0000313" key="2">
    <source>
        <dbReference type="EMBL" id="ACL44128.1"/>
    </source>
</evidence>
<proteinExistence type="predicted"/>
<dbReference type="InterPro" id="IPR022516">
    <property type="entry name" value="CHP03798_Ocin"/>
</dbReference>
<gene>
    <name evidence="2" type="ordered locus">Cyan7425_1759</name>
</gene>
<dbReference type="OrthoDB" id="1121904at2"/>
<accession>B8HRE0</accession>
<dbReference type="KEGG" id="cyn:Cyan7425_1759"/>
<dbReference type="HOGENOM" id="CLU_2092749_0_0_3"/>
<dbReference type="Pfam" id="PF07862">
    <property type="entry name" value="Nif11"/>
    <property type="match status" value="1"/>
</dbReference>